<proteinExistence type="predicted"/>
<feature type="region of interest" description="Disordered" evidence="1">
    <location>
        <begin position="401"/>
        <end position="425"/>
    </location>
</feature>
<organism evidence="2 3">
    <name type="scientific">Suillus placidus</name>
    <dbReference type="NCBI Taxonomy" id="48579"/>
    <lineage>
        <taxon>Eukaryota</taxon>
        <taxon>Fungi</taxon>
        <taxon>Dikarya</taxon>
        <taxon>Basidiomycota</taxon>
        <taxon>Agaricomycotina</taxon>
        <taxon>Agaricomycetes</taxon>
        <taxon>Agaricomycetidae</taxon>
        <taxon>Boletales</taxon>
        <taxon>Suillineae</taxon>
        <taxon>Suillaceae</taxon>
        <taxon>Suillus</taxon>
    </lineage>
</organism>
<keyword evidence="3" id="KW-1185">Reference proteome</keyword>
<dbReference type="AlphaFoldDB" id="A0A9P7CYU4"/>
<dbReference type="OrthoDB" id="2692764at2759"/>
<evidence type="ECO:0000313" key="3">
    <source>
        <dbReference type="Proteomes" id="UP000714275"/>
    </source>
</evidence>
<accession>A0A9P7CYU4</accession>
<dbReference type="Proteomes" id="UP000714275">
    <property type="component" value="Unassembled WGS sequence"/>
</dbReference>
<protein>
    <submittedName>
        <fullName evidence="2">Uncharacterized protein</fullName>
    </submittedName>
</protein>
<gene>
    <name evidence="2" type="ORF">EV702DRAFT_1201884</name>
</gene>
<dbReference type="EMBL" id="JABBWD010000058">
    <property type="protein sequence ID" value="KAG1771570.1"/>
    <property type="molecule type" value="Genomic_DNA"/>
</dbReference>
<comment type="caution">
    <text evidence="2">The sequence shown here is derived from an EMBL/GenBank/DDBJ whole genome shotgun (WGS) entry which is preliminary data.</text>
</comment>
<feature type="region of interest" description="Disordered" evidence="1">
    <location>
        <begin position="253"/>
        <end position="376"/>
    </location>
</feature>
<feature type="compositionally biased region" description="Basic and acidic residues" evidence="1">
    <location>
        <begin position="329"/>
        <end position="347"/>
    </location>
</feature>
<reference evidence="2" key="1">
    <citation type="journal article" date="2020" name="New Phytol.">
        <title>Comparative genomics reveals dynamic genome evolution in host specialist ectomycorrhizal fungi.</title>
        <authorList>
            <person name="Lofgren L.A."/>
            <person name="Nguyen N.H."/>
            <person name="Vilgalys R."/>
            <person name="Ruytinx J."/>
            <person name="Liao H.L."/>
            <person name="Branco S."/>
            <person name="Kuo A."/>
            <person name="LaButti K."/>
            <person name="Lipzen A."/>
            <person name="Andreopoulos W."/>
            <person name="Pangilinan J."/>
            <person name="Riley R."/>
            <person name="Hundley H."/>
            <person name="Na H."/>
            <person name="Barry K."/>
            <person name="Grigoriev I.V."/>
            <person name="Stajich J.E."/>
            <person name="Kennedy P.G."/>
        </authorList>
    </citation>
    <scope>NUCLEOTIDE SEQUENCE</scope>
    <source>
        <strain evidence="2">DOB743</strain>
    </source>
</reference>
<name>A0A9P7CYU4_9AGAM</name>
<sequence length="437" mass="49026">MQASVPSLKLLDLNDHWDKAGDMQKVDWRPELYHCGTYDRIADRFPVLRSHHHIIYIPTSSKPIFRFLQHAMYALWYMSLSERFNQYTRSNFYRGSAYLHLLREAFFNEVRENFYRSPDHRQVQDVPACTKMSRQWFSSILFSWAQATYHNCKISPPDSTWLPPNTKNGEAVSTIFDWASWSESPEIDPIIRSLYGSLPDKTSESIDWTTMDQEAAASGNARAPMVETDEKSWRWCLRVALELLEANIKKAEDATNSTAQDADKTGFPTPMDLDTQPPVSGSSKRPAPSAAADVQKAKKAKISQPIPEGESSKRPIVQISGRNRGKGKGKGEEKGKGNGKEKGKADESSEPSGFGPQFSFPDVSGSGPRLSSGGGSIAASVLSEVTAPSKIYWNDMLTSHTMDDWSPEEQLSEVKQSEKQGEDSWHVFQARLPARLP</sequence>
<evidence type="ECO:0000313" key="2">
    <source>
        <dbReference type="EMBL" id="KAG1771570.1"/>
    </source>
</evidence>
<feature type="compositionally biased region" description="Basic and acidic residues" evidence="1">
    <location>
        <begin position="415"/>
        <end position="425"/>
    </location>
</feature>
<evidence type="ECO:0000256" key="1">
    <source>
        <dbReference type="SAM" id="MobiDB-lite"/>
    </source>
</evidence>